<dbReference type="PANTHER" id="PTHR30404">
    <property type="entry name" value="N-ACETYLMURAMOYL-L-ALANINE AMIDASE"/>
    <property type="match status" value="1"/>
</dbReference>
<dbReference type="AlphaFoldDB" id="A0A372LD30"/>
<name>A0A372LD30_9BACI</name>
<keyword evidence="1" id="KW-0378">Hydrolase</keyword>
<protein>
    <submittedName>
        <fullName evidence="3">N-acetylmuramoyl-L-alanine amidase</fullName>
    </submittedName>
</protein>
<dbReference type="EMBL" id="QVTD01000005">
    <property type="protein sequence ID" value="RFU63902.1"/>
    <property type="molecule type" value="Genomic_DNA"/>
</dbReference>
<sequence length="182" mass="19967">MKVMLDAGHGYQTPGKRSPDGMKEYDFNRAVAAYAKLFLDKHKGVEVYFSHSDKEDVPLHKRAALANSIGVDIFISIHANAFGDGTWNNACGIETFVHTSKPKQAISLAKKIQSTVTAMTGLPDRGVKTANFQVLRETKCPAVLVECGFMTNRQEAKLLQSNHYRKLCAKAITISIAGSVPR</sequence>
<dbReference type="OrthoDB" id="9763643at2"/>
<gene>
    <name evidence="3" type="ORF">D0466_10635</name>
</gene>
<dbReference type="Gene3D" id="3.40.630.40">
    <property type="entry name" value="Zn-dependent exopeptidases"/>
    <property type="match status" value="1"/>
</dbReference>
<evidence type="ECO:0000259" key="2">
    <source>
        <dbReference type="SMART" id="SM00646"/>
    </source>
</evidence>
<dbReference type="RefSeq" id="WP_117322538.1">
    <property type="nucleotide sequence ID" value="NZ_QVTD01000005.1"/>
</dbReference>
<proteinExistence type="predicted"/>
<dbReference type="Pfam" id="PF01520">
    <property type="entry name" value="Amidase_3"/>
    <property type="match status" value="1"/>
</dbReference>
<evidence type="ECO:0000313" key="4">
    <source>
        <dbReference type="Proteomes" id="UP000262939"/>
    </source>
</evidence>
<dbReference type="PANTHER" id="PTHR30404:SF0">
    <property type="entry name" value="N-ACETYLMURAMOYL-L-ALANINE AMIDASE AMIC"/>
    <property type="match status" value="1"/>
</dbReference>
<keyword evidence="4" id="KW-1185">Reference proteome</keyword>
<accession>A0A372LD30</accession>
<comment type="caution">
    <text evidence="3">The sequence shown here is derived from an EMBL/GenBank/DDBJ whole genome shotgun (WGS) entry which is preliminary data.</text>
</comment>
<evidence type="ECO:0000313" key="3">
    <source>
        <dbReference type="EMBL" id="RFU63902.1"/>
    </source>
</evidence>
<dbReference type="InterPro" id="IPR002508">
    <property type="entry name" value="MurNAc-LAA_cat"/>
</dbReference>
<organism evidence="3 4">
    <name type="scientific">Peribacillus glennii</name>
    <dbReference type="NCBI Taxonomy" id="2303991"/>
    <lineage>
        <taxon>Bacteria</taxon>
        <taxon>Bacillati</taxon>
        <taxon>Bacillota</taxon>
        <taxon>Bacilli</taxon>
        <taxon>Bacillales</taxon>
        <taxon>Bacillaceae</taxon>
        <taxon>Peribacillus</taxon>
    </lineage>
</organism>
<dbReference type="InterPro" id="IPR050695">
    <property type="entry name" value="N-acetylmuramoyl_amidase_3"/>
</dbReference>
<reference evidence="3 4" key="1">
    <citation type="submission" date="2018-08" db="EMBL/GenBank/DDBJ databases">
        <title>Bacillus chawlae sp. nov., Bacillus glennii sp. nov., and Bacillus saganii sp. nov. Isolated from the Vehicle Assembly Building at Kennedy Space Center where the Viking Spacecraft were Assembled.</title>
        <authorList>
            <person name="Seuylemezian A."/>
            <person name="Vaishampayan P."/>
        </authorList>
    </citation>
    <scope>NUCLEOTIDE SEQUENCE [LARGE SCALE GENOMIC DNA]</scope>
    <source>
        <strain evidence="3 4">V44-8</strain>
    </source>
</reference>
<evidence type="ECO:0000256" key="1">
    <source>
        <dbReference type="ARBA" id="ARBA00022801"/>
    </source>
</evidence>
<dbReference type="GO" id="GO:0030288">
    <property type="term" value="C:outer membrane-bounded periplasmic space"/>
    <property type="evidence" value="ECO:0007669"/>
    <property type="project" value="TreeGrafter"/>
</dbReference>
<dbReference type="GO" id="GO:0009253">
    <property type="term" value="P:peptidoglycan catabolic process"/>
    <property type="evidence" value="ECO:0007669"/>
    <property type="project" value="InterPro"/>
</dbReference>
<feature type="domain" description="MurNAc-LAA" evidence="2">
    <location>
        <begin position="63"/>
        <end position="177"/>
    </location>
</feature>
<dbReference type="CDD" id="cd02696">
    <property type="entry name" value="MurNAc-LAA"/>
    <property type="match status" value="1"/>
</dbReference>
<dbReference type="SUPFAM" id="SSF53187">
    <property type="entry name" value="Zn-dependent exopeptidases"/>
    <property type="match status" value="1"/>
</dbReference>
<dbReference type="GO" id="GO:0008745">
    <property type="term" value="F:N-acetylmuramoyl-L-alanine amidase activity"/>
    <property type="evidence" value="ECO:0007669"/>
    <property type="project" value="InterPro"/>
</dbReference>
<dbReference type="SMART" id="SM00646">
    <property type="entry name" value="Ami_3"/>
    <property type="match status" value="1"/>
</dbReference>
<dbReference type="Proteomes" id="UP000262939">
    <property type="component" value="Unassembled WGS sequence"/>
</dbReference>